<keyword evidence="4" id="KW-1185">Reference proteome</keyword>
<evidence type="ECO:0000313" key="4">
    <source>
        <dbReference type="Proteomes" id="UP000185596"/>
    </source>
</evidence>
<protein>
    <recommendedName>
        <fullName evidence="5">YfhO family protein</fullName>
    </recommendedName>
</protein>
<name>A0A1Q8CRA3_9PSEU</name>
<comment type="caution">
    <text evidence="3">The sequence shown here is derived from an EMBL/GenBank/DDBJ whole genome shotgun (WGS) entry which is preliminary data.</text>
</comment>
<dbReference type="PANTHER" id="PTHR38454">
    <property type="entry name" value="INTEGRAL MEMBRANE PROTEIN-RELATED"/>
    <property type="match status" value="1"/>
</dbReference>
<feature type="transmembrane region" description="Helical" evidence="2">
    <location>
        <begin position="454"/>
        <end position="473"/>
    </location>
</feature>
<evidence type="ECO:0000256" key="1">
    <source>
        <dbReference type="SAM" id="MobiDB-lite"/>
    </source>
</evidence>
<evidence type="ECO:0000313" key="3">
    <source>
        <dbReference type="EMBL" id="OLF16888.1"/>
    </source>
</evidence>
<gene>
    <name evidence="3" type="ORF">BU204_14390</name>
</gene>
<feature type="transmembrane region" description="Helical" evidence="2">
    <location>
        <begin position="382"/>
        <end position="401"/>
    </location>
</feature>
<feature type="transmembrane region" description="Helical" evidence="2">
    <location>
        <begin position="493"/>
        <end position="512"/>
    </location>
</feature>
<sequence length="947" mass="99631">MSGVLEDKDRRLSGRTSPDGDDPVPPDLPVRPPVPPVVRGAVIVSVVGFVVVGVGWPLVGVGVFAPTDVLALFSPYGDGVLAGLAPQNRFLQDVADGVIPQTALFVDLLREGAGGAWNPYTIAGVPLGALPNNALFNPVSLPFYLMPAWLAPAWVKVLETVVAVGGTFLFARRLGLGRPAAVVGGLVFATSAFMIAWTGWPQSRTAAFIPVLLWAVERLVQRRRPTDAVLVCLATAAMLLGGFPAVTGYALAAAGAYLVLRLVAEYRGQWRRITALAGAGAAAVGAAAGLAAFQLLPFGYFLSRSYVWGREQAPTDHIPFQALITAVAPWALGTTYPGGEPHWARGTQLVEALSYVGAAALLLALVALAAARPARALLPRGVWAYLVSATGVVVLLGYLGGPPLALAQRLPVLFSDNYVGRIRSVLGVLVAVLAAVGFELVLRRRERATPRRPGVWGAAVWTAAAAGLVLVWLTARGLTGDDPSRTANFDRQVLTGLVFLAVAGLCVALAWWSGRGRTARVARTAALVGIPVLVAAQALLFVRPYWAHAERDTFYPRTDVHRYLADHLGHDRYASPPNTLTYGESSIHRLRSLNGHAFSDRRLGELLEAMPGQQYFDPPSLPSTAPSPEVVTSPVLDRLAVRYFVSSARSPVLGTPHVPDTAGPARTLRPGEPVTAPVQQRGPLRAVVARVSGPVREQVRLDVSVRDAAGTELADGTRLLPPTDVPYTLHIPVAGEDIPAATPLTATLTVHGAPLRLAGAPALTTVAPADDGLRLVLADPAVVYQRTNALPRLRWAGTAVVEPNPDRRLAALAAGEVPTDAVLLDAPTGESSGAGARLRVVEDGAKSIEVAVDAAGAGYLVVADALQNGWRAEVDGQPADLLRADHAVVAVAVPPGRHTVRLTYAAPYGGAGTWLSAGTAVSLGALLATDRWLRRRRHTSPTDRVEG</sequence>
<feature type="transmembrane region" description="Helical" evidence="2">
    <location>
        <begin position="421"/>
        <end position="442"/>
    </location>
</feature>
<keyword evidence="2" id="KW-0812">Transmembrane</keyword>
<dbReference type="EMBL" id="MSIE01000024">
    <property type="protein sequence ID" value="OLF16888.1"/>
    <property type="molecule type" value="Genomic_DNA"/>
</dbReference>
<evidence type="ECO:0008006" key="5">
    <source>
        <dbReference type="Google" id="ProtNLM"/>
    </source>
</evidence>
<accession>A0A1Q8CRA3</accession>
<evidence type="ECO:0000256" key="2">
    <source>
        <dbReference type="SAM" id="Phobius"/>
    </source>
</evidence>
<feature type="region of interest" description="Disordered" evidence="1">
    <location>
        <begin position="1"/>
        <end position="31"/>
    </location>
</feature>
<dbReference type="InterPro" id="IPR018580">
    <property type="entry name" value="Uncharacterised_YfhO"/>
</dbReference>
<dbReference type="PANTHER" id="PTHR38454:SF1">
    <property type="entry name" value="INTEGRAL MEMBRANE PROTEIN"/>
    <property type="match status" value="1"/>
</dbReference>
<reference evidence="3 4" key="1">
    <citation type="submission" date="2016-12" db="EMBL/GenBank/DDBJ databases">
        <title>The draft genome sequence of Actinophytocola sp. 11-183.</title>
        <authorList>
            <person name="Wang W."/>
            <person name="Yuan L."/>
        </authorList>
    </citation>
    <scope>NUCLEOTIDE SEQUENCE [LARGE SCALE GENOMIC DNA]</scope>
    <source>
        <strain evidence="3 4">11-183</strain>
    </source>
</reference>
<organism evidence="3 4">
    <name type="scientific">Actinophytocola xanthii</name>
    <dbReference type="NCBI Taxonomy" id="1912961"/>
    <lineage>
        <taxon>Bacteria</taxon>
        <taxon>Bacillati</taxon>
        <taxon>Actinomycetota</taxon>
        <taxon>Actinomycetes</taxon>
        <taxon>Pseudonocardiales</taxon>
        <taxon>Pseudonocardiaceae</taxon>
    </lineage>
</organism>
<feature type="transmembrane region" description="Helical" evidence="2">
    <location>
        <begin position="228"/>
        <end position="260"/>
    </location>
</feature>
<feature type="compositionally biased region" description="Basic and acidic residues" evidence="1">
    <location>
        <begin position="1"/>
        <end position="12"/>
    </location>
</feature>
<feature type="transmembrane region" description="Helical" evidence="2">
    <location>
        <begin position="524"/>
        <end position="546"/>
    </location>
</feature>
<dbReference type="Pfam" id="PF09586">
    <property type="entry name" value="YfhO"/>
    <property type="match status" value="1"/>
</dbReference>
<feature type="transmembrane region" description="Helical" evidence="2">
    <location>
        <begin position="180"/>
        <end position="200"/>
    </location>
</feature>
<feature type="transmembrane region" description="Helical" evidence="2">
    <location>
        <begin position="272"/>
        <end position="296"/>
    </location>
</feature>
<feature type="region of interest" description="Disordered" evidence="1">
    <location>
        <begin position="655"/>
        <end position="677"/>
    </location>
</feature>
<proteinExistence type="predicted"/>
<dbReference type="STRING" id="1912961.BU204_14390"/>
<feature type="transmembrane region" description="Helical" evidence="2">
    <location>
        <begin position="352"/>
        <end position="370"/>
    </location>
</feature>
<keyword evidence="2" id="KW-1133">Transmembrane helix</keyword>
<feature type="transmembrane region" description="Helical" evidence="2">
    <location>
        <begin position="41"/>
        <end position="65"/>
    </location>
</feature>
<dbReference type="OrthoDB" id="3752109at2"/>
<feature type="transmembrane region" description="Helical" evidence="2">
    <location>
        <begin position="908"/>
        <end position="928"/>
    </location>
</feature>
<keyword evidence="2" id="KW-0472">Membrane</keyword>
<dbReference type="AlphaFoldDB" id="A0A1Q8CRA3"/>
<dbReference type="RefSeq" id="WP_143229508.1">
    <property type="nucleotide sequence ID" value="NZ_MSIE01000024.1"/>
</dbReference>
<dbReference type="Proteomes" id="UP000185596">
    <property type="component" value="Unassembled WGS sequence"/>
</dbReference>
<feature type="transmembrane region" description="Helical" evidence="2">
    <location>
        <begin position="149"/>
        <end position="171"/>
    </location>
</feature>